<keyword evidence="2" id="KW-1185">Reference proteome</keyword>
<evidence type="ECO:0000313" key="2">
    <source>
        <dbReference type="Proteomes" id="UP001291623"/>
    </source>
</evidence>
<dbReference type="EMBL" id="JAVYJV010000007">
    <property type="protein sequence ID" value="KAK4366589.1"/>
    <property type="molecule type" value="Genomic_DNA"/>
</dbReference>
<protein>
    <submittedName>
        <fullName evidence="1">Uncharacterized protein</fullName>
    </submittedName>
</protein>
<gene>
    <name evidence="1" type="ORF">RND71_014469</name>
</gene>
<proteinExistence type="predicted"/>
<accession>A0AAE1SBN0</accession>
<reference evidence="1" key="1">
    <citation type="submission" date="2023-12" db="EMBL/GenBank/DDBJ databases">
        <title>Genome assembly of Anisodus tanguticus.</title>
        <authorList>
            <person name="Wang Y.-J."/>
        </authorList>
    </citation>
    <scope>NUCLEOTIDE SEQUENCE</scope>
    <source>
        <strain evidence="1">KB-2021</strain>
        <tissue evidence="1">Leaf</tissue>
    </source>
</reference>
<dbReference type="Proteomes" id="UP001291623">
    <property type="component" value="Unassembled WGS sequence"/>
</dbReference>
<evidence type="ECO:0000313" key="1">
    <source>
        <dbReference type="EMBL" id="KAK4366589.1"/>
    </source>
</evidence>
<name>A0AAE1SBN0_9SOLA</name>
<dbReference type="AlphaFoldDB" id="A0AAE1SBN0"/>
<comment type="caution">
    <text evidence="1">The sequence shown here is derived from an EMBL/GenBank/DDBJ whole genome shotgun (WGS) entry which is preliminary data.</text>
</comment>
<sequence length="126" mass="14431">MLIEEANGNCITQQIDYDWWPEYYQQCMYLGHETMKCPLNRAQSAPHEPIPPAKESVQQTTQAVIVHTPVVHKDKRQKQPSQWQENEISVAGVNNSIVEAPQEHVLPRSVDEGIDRQEAQLNTQIT</sequence>
<organism evidence="1 2">
    <name type="scientific">Anisodus tanguticus</name>
    <dbReference type="NCBI Taxonomy" id="243964"/>
    <lineage>
        <taxon>Eukaryota</taxon>
        <taxon>Viridiplantae</taxon>
        <taxon>Streptophyta</taxon>
        <taxon>Embryophyta</taxon>
        <taxon>Tracheophyta</taxon>
        <taxon>Spermatophyta</taxon>
        <taxon>Magnoliopsida</taxon>
        <taxon>eudicotyledons</taxon>
        <taxon>Gunneridae</taxon>
        <taxon>Pentapetalae</taxon>
        <taxon>asterids</taxon>
        <taxon>lamiids</taxon>
        <taxon>Solanales</taxon>
        <taxon>Solanaceae</taxon>
        <taxon>Solanoideae</taxon>
        <taxon>Hyoscyameae</taxon>
        <taxon>Anisodus</taxon>
    </lineage>
</organism>